<dbReference type="InterPro" id="IPR042096">
    <property type="entry name" value="Dihydro-acid_dehy_C"/>
</dbReference>
<dbReference type="Pfam" id="PF24877">
    <property type="entry name" value="ILV_EDD_C"/>
    <property type="match status" value="1"/>
</dbReference>
<keyword evidence="5" id="KW-0456">Lyase</keyword>
<evidence type="ECO:0000259" key="7">
    <source>
        <dbReference type="Pfam" id="PF24877"/>
    </source>
</evidence>
<sequence length="561" mass="58719">MTSPKYRSNFVPGTTRWALRKAQWQALGLSDADLEKPKIAVVNTSSELSSCFSHLDGVSAHVKAAIRAAGGVPFEVRTAAPSDFITSAGKQGRYILPSRDLIVNDIEVQVEGAQLDGMVCLASCDKTTPGQMMAAARLDIPTLVVICGYQASGQYKGEHVDIEDVFEKVGMHVTGQLSFEDLDGMCKRAVRSPGVCAGLGTANSMHIVCEALGLTLPGASPVLANSPAMVDQARAAGARIVEMVNEGLTPRRILTPAAFRNAVRVALALSTSINVLRHLQGVAEEAGTDVDLYDLFDRLGREVPLLATVKPNGPHRTEELEAAGGTLATIARLAPMIEQSCLTVSGKTWQTILDGYDAPSPSILRTLDDPVSTKPSLVILKGSLAPEGSILKLGNAGEKAESFRGKAMVFHSQEEAIAALADGRITAGTVACLRGMGPIGGPGMALASSFVAAVEGAGFNGKVAVVTDGQLSGLNRGVAVGQICPEAAAGGPLALVKDGDDIEIDIPGRQINLLIEESEMAARRAHATPISGAMEQGWLNIYSKTVKPLARGAVLIPIQPR</sequence>
<dbReference type="PANTHER" id="PTHR43661">
    <property type="entry name" value="D-XYLONATE DEHYDRATASE"/>
    <property type="match status" value="1"/>
</dbReference>
<evidence type="ECO:0000313" key="8">
    <source>
        <dbReference type="EMBL" id="PLP96287.1"/>
    </source>
</evidence>
<dbReference type="InterPro" id="IPR020558">
    <property type="entry name" value="DiOHA_6PGluconate_deHydtase_CS"/>
</dbReference>
<evidence type="ECO:0000256" key="5">
    <source>
        <dbReference type="ARBA" id="ARBA00023239"/>
    </source>
</evidence>
<dbReference type="SUPFAM" id="SSF52016">
    <property type="entry name" value="LeuD/IlvD-like"/>
    <property type="match status" value="1"/>
</dbReference>
<evidence type="ECO:0000256" key="3">
    <source>
        <dbReference type="ARBA" id="ARBA00023004"/>
    </source>
</evidence>
<keyword evidence="3" id="KW-0408">Iron</keyword>
<evidence type="ECO:0000256" key="2">
    <source>
        <dbReference type="ARBA" id="ARBA00022723"/>
    </source>
</evidence>
<accession>A0A2N5C240</accession>
<dbReference type="Proteomes" id="UP000234341">
    <property type="component" value="Unassembled WGS sequence"/>
</dbReference>
<gene>
    <name evidence="8" type="ORF">CYJ10_33195</name>
</gene>
<evidence type="ECO:0000313" key="9">
    <source>
        <dbReference type="Proteomes" id="UP000234341"/>
    </source>
</evidence>
<protein>
    <submittedName>
        <fullName evidence="8">Dihydroxy-acid dehydratase</fullName>
    </submittedName>
</protein>
<dbReference type="Gene3D" id="3.50.30.80">
    <property type="entry name" value="IlvD/EDD C-terminal domain-like"/>
    <property type="match status" value="1"/>
</dbReference>
<comment type="similarity">
    <text evidence="1">Belongs to the IlvD/Edd family.</text>
</comment>
<dbReference type="OrthoDB" id="9807077at2"/>
<evidence type="ECO:0000256" key="4">
    <source>
        <dbReference type="ARBA" id="ARBA00023014"/>
    </source>
</evidence>
<dbReference type="GO" id="GO:0005829">
    <property type="term" value="C:cytosol"/>
    <property type="evidence" value="ECO:0007669"/>
    <property type="project" value="TreeGrafter"/>
</dbReference>
<keyword evidence="2" id="KW-0479">Metal-binding</keyword>
<dbReference type="SUPFAM" id="SSF143975">
    <property type="entry name" value="IlvD/EDD N-terminal domain-like"/>
    <property type="match status" value="1"/>
</dbReference>
<dbReference type="RefSeq" id="WP_101685682.1">
    <property type="nucleotide sequence ID" value="NZ_PJRP01000032.1"/>
</dbReference>
<proteinExistence type="inferred from homology"/>
<comment type="caution">
    <text evidence="8">The sequence shown here is derived from an EMBL/GenBank/DDBJ whole genome shotgun (WGS) entry which is preliminary data.</text>
</comment>
<dbReference type="Pfam" id="PF00920">
    <property type="entry name" value="ILVD_EDD_N"/>
    <property type="match status" value="1"/>
</dbReference>
<dbReference type="FunFam" id="3.50.30.80:FF:000001">
    <property type="entry name" value="Dihydroxy-acid dehydratase"/>
    <property type="match status" value="1"/>
</dbReference>
<dbReference type="EMBL" id="PJRP01000032">
    <property type="protein sequence ID" value="PLP96287.1"/>
    <property type="molecule type" value="Genomic_DNA"/>
</dbReference>
<dbReference type="InterPro" id="IPR056740">
    <property type="entry name" value="ILV_EDD_C"/>
</dbReference>
<dbReference type="GO" id="GO:0046872">
    <property type="term" value="F:metal ion binding"/>
    <property type="evidence" value="ECO:0007669"/>
    <property type="project" value="UniProtKB-KW"/>
</dbReference>
<organism evidence="8 9">
    <name type="scientific">Cupriavidus pauculus</name>
    <dbReference type="NCBI Taxonomy" id="82633"/>
    <lineage>
        <taxon>Bacteria</taxon>
        <taxon>Pseudomonadati</taxon>
        <taxon>Pseudomonadota</taxon>
        <taxon>Betaproteobacteria</taxon>
        <taxon>Burkholderiales</taxon>
        <taxon>Burkholderiaceae</taxon>
        <taxon>Cupriavidus</taxon>
    </lineage>
</organism>
<dbReference type="GO" id="GO:0051536">
    <property type="term" value="F:iron-sulfur cluster binding"/>
    <property type="evidence" value="ECO:0007669"/>
    <property type="project" value="UniProtKB-KW"/>
</dbReference>
<dbReference type="GO" id="GO:0016836">
    <property type="term" value="F:hydro-lyase activity"/>
    <property type="evidence" value="ECO:0007669"/>
    <property type="project" value="TreeGrafter"/>
</dbReference>
<dbReference type="InterPro" id="IPR037237">
    <property type="entry name" value="IlvD/EDD_N"/>
</dbReference>
<dbReference type="InterPro" id="IPR000581">
    <property type="entry name" value="ILV_EDD_N"/>
</dbReference>
<keyword evidence="4" id="KW-0411">Iron-sulfur</keyword>
<feature type="domain" description="Dihydroxy-acid/6-phosphogluconate dehydratase N-terminal" evidence="6">
    <location>
        <begin position="36"/>
        <end position="350"/>
    </location>
</feature>
<evidence type="ECO:0000256" key="1">
    <source>
        <dbReference type="ARBA" id="ARBA00006486"/>
    </source>
</evidence>
<evidence type="ECO:0000259" key="6">
    <source>
        <dbReference type="Pfam" id="PF00920"/>
    </source>
</evidence>
<name>A0A2N5C240_9BURK</name>
<dbReference type="PROSITE" id="PS00886">
    <property type="entry name" value="ILVD_EDD_1"/>
    <property type="match status" value="1"/>
</dbReference>
<reference evidence="8 9" key="1">
    <citation type="submission" date="2017-12" db="EMBL/GenBank/DDBJ databases">
        <title>Genome sequence of the active heterotrophic nitrifier-denitrifier, Cupriavidus pauculus UM1.</title>
        <authorList>
            <person name="Putonti C."/>
            <person name="Castignetti D."/>
        </authorList>
    </citation>
    <scope>NUCLEOTIDE SEQUENCE [LARGE SCALE GENOMIC DNA]</scope>
    <source>
        <strain evidence="8 9">UM1</strain>
    </source>
</reference>
<dbReference type="AlphaFoldDB" id="A0A2N5C240"/>
<feature type="domain" description="Dihydroxy-acid/6-phosphogluconate dehydratase C-terminal" evidence="7">
    <location>
        <begin position="363"/>
        <end position="553"/>
    </location>
</feature>
<dbReference type="PANTHER" id="PTHR43661:SF3">
    <property type="entry name" value="D-XYLONATE DEHYDRATASE YAGF-RELATED"/>
    <property type="match status" value="1"/>
</dbReference>